<dbReference type="InterPro" id="IPR001789">
    <property type="entry name" value="Sig_transdc_resp-reg_receiver"/>
</dbReference>
<comment type="caution">
    <text evidence="17">The sequence shown here is derived from an EMBL/GenBank/DDBJ whole genome shotgun (WGS) entry which is preliminary data.</text>
</comment>
<keyword evidence="18" id="KW-1185">Reference proteome</keyword>
<evidence type="ECO:0000259" key="15">
    <source>
        <dbReference type="PROSITE" id="PS50110"/>
    </source>
</evidence>
<dbReference type="SMART" id="SM00304">
    <property type="entry name" value="HAMP"/>
    <property type="match status" value="1"/>
</dbReference>
<dbReference type="EMBL" id="SHKX01000014">
    <property type="protein sequence ID" value="RZU38140.1"/>
    <property type="molecule type" value="Genomic_DNA"/>
</dbReference>
<evidence type="ECO:0000259" key="16">
    <source>
        <dbReference type="PROSITE" id="PS50885"/>
    </source>
</evidence>
<dbReference type="PANTHER" id="PTHR45339">
    <property type="entry name" value="HYBRID SIGNAL TRANSDUCTION HISTIDINE KINASE J"/>
    <property type="match status" value="1"/>
</dbReference>
<feature type="domain" description="Response regulatory" evidence="15">
    <location>
        <begin position="525"/>
        <end position="644"/>
    </location>
</feature>
<evidence type="ECO:0000256" key="5">
    <source>
        <dbReference type="ARBA" id="ARBA00022679"/>
    </source>
</evidence>
<comment type="subunit">
    <text evidence="10">At low DSF concentrations, interacts with RpfF.</text>
</comment>
<evidence type="ECO:0000256" key="6">
    <source>
        <dbReference type="ARBA" id="ARBA00022741"/>
    </source>
</evidence>
<keyword evidence="13" id="KW-0472">Membrane</keyword>
<keyword evidence="4 12" id="KW-0597">Phosphoprotein</keyword>
<dbReference type="InterPro" id="IPR003661">
    <property type="entry name" value="HisK_dim/P_dom"/>
</dbReference>
<dbReference type="SUPFAM" id="SSF55874">
    <property type="entry name" value="ATPase domain of HSP90 chaperone/DNA topoisomerase II/histidine kinase"/>
    <property type="match status" value="1"/>
</dbReference>
<evidence type="ECO:0000256" key="4">
    <source>
        <dbReference type="ARBA" id="ARBA00022553"/>
    </source>
</evidence>
<dbReference type="Gene3D" id="1.10.287.130">
    <property type="match status" value="1"/>
</dbReference>
<proteinExistence type="predicted"/>
<evidence type="ECO:0000259" key="14">
    <source>
        <dbReference type="PROSITE" id="PS50109"/>
    </source>
</evidence>
<dbReference type="InterPro" id="IPR003660">
    <property type="entry name" value="HAMP_dom"/>
</dbReference>
<dbReference type="Gene3D" id="3.30.565.10">
    <property type="entry name" value="Histidine kinase-like ATPase, C-terminal domain"/>
    <property type="match status" value="1"/>
</dbReference>
<dbReference type="SUPFAM" id="SSF52172">
    <property type="entry name" value="CheY-like"/>
    <property type="match status" value="1"/>
</dbReference>
<feature type="transmembrane region" description="Helical" evidence="13">
    <location>
        <begin position="156"/>
        <end position="179"/>
    </location>
</feature>
<dbReference type="PROSITE" id="PS50885">
    <property type="entry name" value="HAMP"/>
    <property type="match status" value="1"/>
</dbReference>
<evidence type="ECO:0000256" key="2">
    <source>
        <dbReference type="ARBA" id="ARBA00004370"/>
    </source>
</evidence>
<gene>
    <name evidence="17" type="ORF">EV700_2717</name>
</gene>
<evidence type="ECO:0000256" key="11">
    <source>
        <dbReference type="ARBA" id="ARBA00068150"/>
    </source>
</evidence>
<feature type="domain" description="HAMP" evidence="16">
    <location>
        <begin position="183"/>
        <end position="236"/>
    </location>
</feature>
<evidence type="ECO:0000313" key="17">
    <source>
        <dbReference type="EMBL" id="RZU38140.1"/>
    </source>
</evidence>
<evidence type="ECO:0000256" key="7">
    <source>
        <dbReference type="ARBA" id="ARBA00022777"/>
    </source>
</evidence>
<dbReference type="InterPro" id="IPR005467">
    <property type="entry name" value="His_kinase_dom"/>
</dbReference>
<dbReference type="GO" id="GO:0000155">
    <property type="term" value="F:phosphorelay sensor kinase activity"/>
    <property type="evidence" value="ECO:0007669"/>
    <property type="project" value="InterPro"/>
</dbReference>
<dbReference type="InterPro" id="IPR033417">
    <property type="entry name" value="CHASE8"/>
</dbReference>
<dbReference type="FunFam" id="1.10.287.130:FF:000002">
    <property type="entry name" value="Two-component osmosensing histidine kinase"/>
    <property type="match status" value="1"/>
</dbReference>
<keyword evidence="6" id="KW-0547">Nucleotide-binding</keyword>
<dbReference type="Pfam" id="PF17152">
    <property type="entry name" value="CHASE8"/>
    <property type="match status" value="1"/>
</dbReference>
<protein>
    <recommendedName>
        <fullName evidence="11">Sensory/regulatory protein RpfC</fullName>
        <ecNumber evidence="3">2.7.13.3</ecNumber>
    </recommendedName>
</protein>
<evidence type="ECO:0000256" key="9">
    <source>
        <dbReference type="ARBA" id="ARBA00023012"/>
    </source>
</evidence>
<sequence length="654" mass="72814">MNRLTQLPLHQKLRRILLWSAGSSLLLAWLAFAVISVVKLHGDTHLRLSTLAHITTYNTQAALTFNDTQETANVLGSLQSDASLVYACVLKTGGIPFAEWSRQPVKTPLSRCTDRPDNRNDWLAGQVHLREPILLENEQIGYLHLDADIRPVWRELGVYMTILALLALLALVLAALLGLRLGAVVTGPILDLARTAEEVSSQKNYALRAVFSGNDEVGHLVDCFNEMLEQIEARDHELKLHREGLEQLVAQRTDELKHAKEAAETASRAKSQFLATMSHEIRTPMNGMLGMSELLLGTRLDSTQRRYVETIYGCGEALLAILNDILDFSKIEAGHLVLESLDFDPVQVVDDVVSLLGEPAHRKGLVLVREVMPDVPHRLAGDPNRLRQILINLVSNALKFTEHGQITLSLTAPEGRLPTLEFQVRDTGIGINEKMQAQLFQPFVQADSSHARRYGGTGLGLAIVRQLVEMMDGTIRLTSHEGEGSVFTIRVRLAPPQSDAPLIDPHSSSGRFIAYEPAEQFKGYKLLLAEDTPTNQEVMRAMLGGMGCEVDVVSNGREALQAMQRHRYDLVLMDCQMPEMDGFEATRLYRAFEQDRGMAPLPILAVTASVLAEERMACLESGMNDILAKPFKRHELRTLLDQWLRPPAARKLRK</sequence>
<dbReference type="Gene3D" id="3.40.50.2300">
    <property type="match status" value="1"/>
</dbReference>
<evidence type="ECO:0000256" key="12">
    <source>
        <dbReference type="PROSITE-ProRule" id="PRU00169"/>
    </source>
</evidence>
<dbReference type="OrthoDB" id="9797243at2"/>
<dbReference type="InterPro" id="IPR004358">
    <property type="entry name" value="Sig_transdc_His_kin-like_C"/>
</dbReference>
<feature type="domain" description="Histidine kinase" evidence="14">
    <location>
        <begin position="276"/>
        <end position="495"/>
    </location>
</feature>
<dbReference type="AlphaFoldDB" id="A0A4Q7YLD5"/>
<dbReference type="PANTHER" id="PTHR45339:SF1">
    <property type="entry name" value="HYBRID SIGNAL TRANSDUCTION HISTIDINE KINASE J"/>
    <property type="match status" value="1"/>
</dbReference>
<dbReference type="CDD" id="cd16922">
    <property type="entry name" value="HATPase_EvgS-ArcB-TorS-like"/>
    <property type="match status" value="1"/>
</dbReference>
<dbReference type="SUPFAM" id="SSF158472">
    <property type="entry name" value="HAMP domain-like"/>
    <property type="match status" value="1"/>
</dbReference>
<dbReference type="InterPro" id="IPR036097">
    <property type="entry name" value="HisK_dim/P_sf"/>
</dbReference>
<keyword evidence="8" id="KW-0067">ATP-binding</keyword>
<evidence type="ECO:0000256" key="8">
    <source>
        <dbReference type="ARBA" id="ARBA00022840"/>
    </source>
</evidence>
<dbReference type="Gene3D" id="6.10.340.10">
    <property type="match status" value="1"/>
</dbReference>
<dbReference type="SMART" id="SM00388">
    <property type="entry name" value="HisKA"/>
    <property type="match status" value="1"/>
</dbReference>
<dbReference type="FunFam" id="3.30.565.10:FF:000010">
    <property type="entry name" value="Sensor histidine kinase RcsC"/>
    <property type="match status" value="1"/>
</dbReference>
<dbReference type="InterPro" id="IPR003594">
    <property type="entry name" value="HATPase_dom"/>
</dbReference>
<organism evidence="17 18">
    <name type="scientific">Fluviicoccus keumensis</name>
    <dbReference type="NCBI Taxonomy" id="1435465"/>
    <lineage>
        <taxon>Bacteria</taxon>
        <taxon>Pseudomonadati</taxon>
        <taxon>Pseudomonadota</taxon>
        <taxon>Gammaproteobacteria</taxon>
        <taxon>Moraxellales</taxon>
        <taxon>Moraxellaceae</taxon>
        <taxon>Fluviicoccus</taxon>
    </lineage>
</organism>
<comment type="subcellular location">
    <subcellularLocation>
        <location evidence="2">Membrane</location>
    </subcellularLocation>
</comment>
<dbReference type="EC" id="2.7.13.3" evidence="3"/>
<dbReference type="SMART" id="SM00448">
    <property type="entry name" value="REC"/>
    <property type="match status" value="1"/>
</dbReference>
<dbReference type="PROSITE" id="PS50109">
    <property type="entry name" value="HIS_KIN"/>
    <property type="match status" value="1"/>
</dbReference>
<dbReference type="CDD" id="cd17546">
    <property type="entry name" value="REC_hyHK_CKI1_RcsC-like"/>
    <property type="match status" value="1"/>
</dbReference>
<keyword evidence="13" id="KW-1133">Transmembrane helix</keyword>
<keyword evidence="13" id="KW-0812">Transmembrane</keyword>
<evidence type="ECO:0000256" key="3">
    <source>
        <dbReference type="ARBA" id="ARBA00012438"/>
    </source>
</evidence>
<dbReference type="GO" id="GO:0005524">
    <property type="term" value="F:ATP binding"/>
    <property type="evidence" value="ECO:0007669"/>
    <property type="project" value="UniProtKB-KW"/>
</dbReference>
<dbReference type="SMART" id="SM00387">
    <property type="entry name" value="HATPase_c"/>
    <property type="match status" value="1"/>
</dbReference>
<dbReference type="CDD" id="cd00082">
    <property type="entry name" value="HisKA"/>
    <property type="match status" value="1"/>
</dbReference>
<dbReference type="PROSITE" id="PS50110">
    <property type="entry name" value="RESPONSE_REGULATORY"/>
    <property type="match status" value="1"/>
</dbReference>
<feature type="transmembrane region" description="Helical" evidence="13">
    <location>
        <begin position="16"/>
        <end position="38"/>
    </location>
</feature>
<reference evidence="17 18" key="1">
    <citation type="submission" date="2019-02" db="EMBL/GenBank/DDBJ databases">
        <title>Genomic Encyclopedia of Type Strains, Phase IV (KMG-IV): sequencing the most valuable type-strain genomes for metagenomic binning, comparative biology and taxonomic classification.</title>
        <authorList>
            <person name="Goeker M."/>
        </authorList>
    </citation>
    <scope>NUCLEOTIDE SEQUENCE [LARGE SCALE GENOMIC DNA]</scope>
    <source>
        <strain evidence="17 18">DSM 105135</strain>
    </source>
</reference>
<evidence type="ECO:0000313" key="18">
    <source>
        <dbReference type="Proteomes" id="UP000292423"/>
    </source>
</evidence>
<feature type="modified residue" description="4-aspartylphosphate" evidence="12">
    <location>
        <position position="574"/>
    </location>
</feature>
<keyword evidence="7 17" id="KW-0418">Kinase</keyword>
<comment type="catalytic activity">
    <reaction evidence="1">
        <text>ATP + protein L-histidine = ADP + protein N-phospho-L-histidine.</text>
        <dbReference type="EC" id="2.7.13.3"/>
    </reaction>
</comment>
<dbReference type="Pfam" id="PF00672">
    <property type="entry name" value="HAMP"/>
    <property type="match status" value="1"/>
</dbReference>
<dbReference type="Pfam" id="PF02518">
    <property type="entry name" value="HATPase_c"/>
    <property type="match status" value="1"/>
</dbReference>
<dbReference type="CDD" id="cd06225">
    <property type="entry name" value="HAMP"/>
    <property type="match status" value="1"/>
</dbReference>
<evidence type="ECO:0000256" key="10">
    <source>
        <dbReference type="ARBA" id="ARBA00064003"/>
    </source>
</evidence>
<accession>A0A4Q7YLD5</accession>
<evidence type="ECO:0000256" key="13">
    <source>
        <dbReference type="SAM" id="Phobius"/>
    </source>
</evidence>
<dbReference type="SUPFAM" id="SSF47384">
    <property type="entry name" value="Homodimeric domain of signal transducing histidine kinase"/>
    <property type="match status" value="1"/>
</dbReference>
<dbReference type="GO" id="GO:0016020">
    <property type="term" value="C:membrane"/>
    <property type="evidence" value="ECO:0007669"/>
    <property type="project" value="UniProtKB-SubCell"/>
</dbReference>
<dbReference type="PRINTS" id="PR00344">
    <property type="entry name" value="BCTRLSENSOR"/>
</dbReference>
<dbReference type="Pfam" id="PF00072">
    <property type="entry name" value="Response_reg"/>
    <property type="match status" value="1"/>
</dbReference>
<dbReference type="Pfam" id="PF00512">
    <property type="entry name" value="HisKA"/>
    <property type="match status" value="1"/>
</dbReference>
<evidence type="ECO:0000256" key="1">
    <source>
        <dbReference type="ARBA" id="ARBA00000085"/>
    </source>
</evidence>
<dbReference type="RefSeq" id="WP_130414719.1">
    <property type="nucleotide sequence ID" value="NZ_SHKX01000014.1"/>
</dbReference>
<dbReference type="InterPro" id="IPR036890">
    <property type="entry name" value="HATPase_C_sf"/>
</dbReference>
<keyword evidence="5" id="KW-0808">Transferase</keyword>
<dbReference type="InterPro" id="IPR011006">
    <property type="entry name" value="CheY-like_superfamily"/>
</dbReference>
<dbReference type="Proteomes" id="UP000292423">
    <property type="component" value="Unassembled WGS sequence"/>
</dbReference>
<name>A0A4Q7YLD5_9GAMM</name>
<keyword evidence="9" id="KW-0902">Two-component regulatory system</keyword>